<dbReference type="Gene3D" id="3.40.50.1110">
    <property type="entry name" value="SGNH hydrolase"/>
    <property type="match status" value="1"/>
</dbReference>
<comment type="similarity">
    <text evidence="1">Belongs to the 'GDSL' lipolytic enzyme family.</text>
</comment>
<dbReference type="AlphaFoldDB" id="A0AAN9MXH6"/>
<dbReference type="InterPro" id="IPR001087">
    <property type="entry name" value="GDSL"/>
</dbReference>
<comment type="caution">
    <text evidence="2">The sequence shown here is derived from an EMBL/GenBank/DDBJ whole genome shotgun (WGS) entry which is preliminary data.</text>
</comment>
<evidence type="ECO:0000313" key="2">
    <source>
        <dbReference type="EMBL" id="KAK7360223.1"/>
    </source>
</evidence>
<dbReference type="InterPro" id="IPR035669">
    <property type="entry name" value="SGNH_plant_lipase-like"/>
</dbReference>
<reference evidence="2 3" key="1">
    <citation type="submission" date="2024-01" db="EMBL/GenBank/DDBJ databases">
        <title>The genomes of 5 underutilized Papilionoideae crops provide insights into root nodulation and disease resistanc.</title>
        <authorList>
            <person name="Jiang F."/>
        </authorList>
    </citation>
    <scope>NUCLEOTIDE SEQUENCE [LARGE SCALE GENOMIC DNA]</scope>
    <source>
        <strain evidence="2">LVBAO_FW01</strain>
        <tissue evidence="2">Leaves</tissue>
    </source>
</reference>
<keyword evidence="3" id="KW-1185">Reference proteome</keyword>
<dbReference type="PANTHER" id="PTHR45642">
    <property type="entry name" value="GDSL ESTERASE/LIPASE EXL3"/>
    <property type="match status" value="1"/>
</dbReference>
<name>A0AAN9MXH6_CANGL</name>
<dbReference type="InterPro" id="IPR050592">
    <property type="entry name" value="GDSL_lipolytic_enzyme"/>
</dbReference>
<dbReference type="SUPFAM" id="SSF52266">
    <property type="entry name" value="SGNH hydrolase"/>
    <property type="match status" value="1"/>
</dbReference>
<dbReference type="GO" id="GO:0005576">
    <property type="term" value="C:extracellular region"/>
    <property type="evidence" value="ECO:0007669"/>
    <property type="project" value="TreeGrafter"/>
</dbReference>
<proteinExistence type="inferred from homology"/>
<dbReference type="InterPro" id="IPR036514">
    <property type="entry name" value="SGNH_hydro_sf"/>
</dbReference>
<dbReference type="Proteomes" id="UP001367508">
    <property type="component" value="Unassembled WGS sequence"/>
</dbReference>
<dbReference type="PANTHER" id="PTHR45642:SF40">
    <property type="entry name" value="GDSL-LIKE LIPASE_ACYLHYDROLASE"/>
    <property type="match status" value="1"/>
</dbReference>
<dbReference type="Pfam" id="PF00657">
    <property type="entry name" value="Lipase_GDSL"/>
    <property type="match status" value="1"/>
</dbReference>
<evidence type="ECO:0000256" key="1">
    <source>
        <dbReference type="ARBA" id="ARBA00008668"/>
    </source>
</evidence>
<accession>A0AAN9MXH6</accession>
<organism evidence="2 3">
    <name type="scientific">Canavalia gladiata</name>
    <name type="common">Sword bean</name>
    <name type="synonym">Dolichos gladiatus</name>
    <dbReference type="NCBI Taxonomy" id="3824"/>
    <lineage>
        <taxon>Eukaryota</taxon>
        <taxon>Viridiplantae</taxon>
        <taxon>Streptophyta</taxon>
        <taxon>Embryophyta</taxon>
        <taxon>Tracheophyta</taxon>
        <taxon>Spermatophyta</taxon>
        <taxon>Magnoliopsida</taxon>
        <taxon>eudicotyledons</taxon>
        <taxon>Gunneridae</taxon>
        <taxon>Pentapetalae</taxon>
        <taxon>rosids</taxon>
        <taxon>fabids</taxon>
        <taxon>Fabales</taxon>
        <taxon>Fabaceae</taxon>
        <taxon>Papilionoideae</taxon>
        <taxon>50 kb inversion clade</taxon>
        <taxon>NPAAA clade</taxon>
        <taxon>indigoferoid/millettioid clade</taxon>
        <taxon>Phaseoleae</taxon>
        <taxon>Canavalia</taxon>
    </lineage>
</organism>
<sequence>MILAEVLGIKEALPPYLDPTLKIEDLLTGVCFASAGSGYDPVTVKLTLALSTDDQLQMFKGYIEKLKAAVGDERTALFLAKSLFIISMGTNDISVTYFLTPFRKTKYDIERYTSMLVTMSSNFLQKNSHFVGNFTNVTEGNLSIGSIGIIGISPVGCVPMQRTIRGGRKRNCAESVNQAAMVYNSKLSSSIMALNKSFPNPRLVYLESYGELNELIQHHNHFGFEVGDSACCGILNLEFGPFCALSLKFCKDASKYVFWDSYHPTERAYSILVSEIIKRTWISSFKNTFLVN</sequence>
<gene>
    <name evidence="2" type="ORF">VNO77_02205</name>
</gene>
<evidence type="ECO:0000313" key="3">
    <source>
        <dbReference type="Proteomes" id="UP001367508"/>
    </source>
</evidence>
<dbReference type="GO" id="GO:0016788">
    <property type="term" value="F:hydrolase activity, acting on ester bonds"/>
    <property type="evidence" value="ECO:0007669"/>
    <property type="project" value="InterPro"/>
</dbReference>
<dbReference type="EMBL" id="JAYMYQ010000001">
    <property type="protein sequence ID" value="KAK7360223.1"/>
    <property type="molecule type" value="Genomic_DNA"/>
</dbReference>
<protein>
    <submittedName>
        <fullName evidence="2">Uncharacterized protein</fullName>
    </submittedName>
</protein>
<dbReference type="CDD" id="cd01837">
    <property type="entry name" value="SGNH_plant_lipase_like"/>
    <property type="match status" value="1"/>
</dbReference>